<proteinExistence type="predicted"/>
<protein>
    <submittedName>
        <fullName evidence="2">Uncharacterized protein</fullName>
    </submittedName>
</protein>
<keyword evidence="1" id="KW-1133">Transmembrane helix</keyword>
<evidence type="ECO:0000313" key="2">
    <source>
        <dbReference type="EMBL" id="PKG22169.1"/>
    </source>
</evidence>
<comment type="caution">
    <text evidence="2">The sequence shown here is derived from an EMBL/GenBank/DDBJ whole genome shotgun (WGS) entry which is preliminary data.</text>
</comment>
<keyword evidence="1" id="KW-0812">Transmembrane</keyword>
<gene>
    <name evidence="2" type="ORF">CWS01_18680</name>
</gene>
<sequence length="115" mass="13239">MKRVIAVSVLSLILSFCSPFMFKQYIEKKPLEQIRTLTFGGPIPFAEQKVELPTNKKAYPVVISFQSPLAKDTIFHPLPMVFTFVCFFLLLFAVFSLFSSYIKKVPKKKKEKVNN</sequence>
<feature type="transmembrane region" description="Helical" evidence="1">
    <location>
        <begin position="81"/>
        <end position="102"/>
    </location>
</feature>
<accession>A0A2N0YY31</accession>
<dbReference type="RefSeq" id="WP_101178720.1">
    <property type="nucleotide sequence ID" value="NZ_PISE01000046.1"/>
</dbReference>
<name>A0A2N0YY31_9BACI</name>
<keyword evidence="3" id="KW-1185">Reference proteome</keyword>
<organism evidence="2 3">
    <name type="scientific">Niallia nealsonii</name>
    <dbReference type="NCBI Taxonomy" id="115979"/>
    <lineage>
        <taxon>Bacteria</taxon>
        <taxon>Bacillati</taxon>
        <taxon>Bacillota</taxon>
        <taxon>Bacilli</taxon>
        <taxon>Bacillales</taxon>
        <taxon>Bacillaceae</taxon>
        <taxon>Niallia</taxon>
    </lineage>
</organism>
<evidence type="ECO:0000256" key="1">
    <source>
        <dbReference type="SAM" id="Phobius"/>
    </source>
</evidence>
<dbReference type="AlphaFoldDB" id="A0A2N0YY31"/>
<evidence type="ECO:0000313" key="3">
    <source>
        <dbReference type="Proteomes" id="UP000233375"/>
    </source>
</evidence>
<reference evidence="2 3" key="1">
    <citation type="journal article" date="2003" name="Int. J. Syst. Evol. Microbiol.">
        <title>Bacillus nealsonii sp. nov., isolated from a spacecraft-assembly facility, whose spores are gamma-radiation resistant.</title>
        <authorList>
            <person name="Venkateswaran K."/>
            <person name="Kempf M."/>
            <person name="Chen F."/>
            <person name="Satomi M."/>
            <person name="Nicholson W."/>
            <person name="Kern R."/>
        </authorList>
    </citation>
    <scope>NUCLEOTIDE SEQUENCE [LARGE SCALE GENOMIC DNA]</scope>
    <source>
        <strain evidence="2 3">FO-92</strain>
    </source>
</reference>
<keyword evidence="1" id="KW-0472">Membrane</keyword>
<dbReference type="Proteomes" id="UP000233375">
    <property type="component" value="Unassembled WGS sequence"/>
</dbReference>
<dbReference type="EMBL" id="PISE01000046">
    <property type="protein sequence ID" value="PKG22169.1"/>
    <property type="molecule type" value="Genomic_DNA"/>
</dbReference>
<dbReference type="OrthoDB" id="2888631at2"/>